<dbReference type="GO" id="GO:0050479">
    <property type="term" value="F:glyceryl-ether monooxygenase activity"/>
    <property type="evidence" value="ECO:0007669"/>
    <property type="project" value="TreeGrafter"/>
</dbReference>
<dbReference type="GO" id="GO:0005506">
    <property type="term" value="F:iron ion binding"/>
    <property type="evidence" value="ECO:0007669"/>
    <property type="project" value="InterPro"/>
</dbReference>
<dbReference type="AlphaFoldDB" id="A0A098RZY7"/>
<feature type="domain" description="Fatty acid hydroxylase" evidence="8">
    <location>
        <begin position="96"/>
        <end position="232"/>
    </location>
</feature>
<dbReference type="GO" id="GO:0006643">
    <property type="term" value="P:membrane lipid metabolic process"/>
    <property type="evidence" value="ECO:0007669"/>
    <property type="project" value="TreeGrafter"/>
</dbReference>
<evidence type="ECO:0000313" key="9">
    <source>
        <dbReference type="EMBL" id="KGE85421.1"/>
    </source>
</evidence>
<evidence type="ECO:0000256" key="4">
    <source>
        <dbReference type="ARBA" id="ARBA00023002"/>
    </source>
</evidence>
<feature type="transmembrane region" description="Helical" evidence="7">
    <location>
        <begin position="51"/>
        <end position="74"/>
    </location>
</feature>
<dbReference type="PANTHER" id="PTHR21624">
    <property type="entry name" value="STEROL DESATURASE-RELATED PROTEIN"/>
    <property type="match status" value="1"/>
</dbReference>
<gene>
    <name evidence="9" type="ORF">IX84_28460</name>
</gene>
<keyword evidence="2 7" id="KW-0812">Transmembrane</keyword>
<evidence type="ECO:0000256" key="3">
    <source>
        <dbReference type="ARBA" id="ARBA00022989"/>
    </source>
</evidence>
<dbReference type="STRING" id="1524460.IX84_28460"/>
<sequence length="272" mass="31811">MENFLAFFETMPAWQKLAWVFACLSVSWVLEGAVPLVTLNYKKWKHAGVNLIFLSTSLVINLLFTIATAGVFIWGAQYEFGLLYWLDLPVWAELLLAVMLLDLVAQYVAHYLLHKVKWMWKFHLVHHSDTKVDATTGTRHHPGDYVIREVFALFGVIVFGIPLAFYLFYRIATILFTYLTHANITVPAWLDKPLSLLFITPNMHKFHHHFERPWTDSNYGNIFSLWDRMFGTFVYDDPRKVRYGVDVLSDDLDENVGYQFRVPFDKTIKTDY</sequence>
<proteinExistence type="predicted"/>
<evidence type="ECO:0000256" key="7">
    <source>
        <dbReference type="SAM" id="Phobius"/>
    </source>
</evidence>
<dbReference type="GO" id="GO:0008610">
    <property type="term" value="P:lipid biosynthetic process"/>
    <property type="evidence" value="ECO:0007669"/>
    <property type="project" value="InterPro"/>
</dbReference>
<feature type="transmembrane region" description="Helical" evidence="7">
    <location>
        <begin position="17"/>
        <end position="39"/>
    </location>
</feature>
<feature type="transmembrane region" description="Helical" evidence="7">
    <location>
        <begin position="94"/>
        <end position="113"/>
    </location>
</feature>
<dbReference type="EMBL" id="JPOS01000090">
    <property type="protein sequence ID" value="KGE85421.1"/>
    <property type="molecule type" value="Genomic_DNA"/>
</dbReference>
<dbReference type="OrthoDB" id="9770329at2"/>
<keyword evidence="3 7" id="KW-1133">Transmembrane helix</keyword>
<dbReference type="Pfam" id="PF04116">
    <property type="entry name" value="FA_hydroxylase"/>
    <property type="match status" value="1"/>
</dbReference>
<comment type="caution">
    <text evidence="9">The sequence shown here is derived from an EMBL/GenBank/DDBJ whole genome shotgun (WGS) entry which is preliminary data.</text>
</comment>
<evidence type="ECO:0000256" key="6">
    <source>
        <dbReference type="ARBA" id="ARBA00023136"/>
    </source>
</evidence>
<protein>
    <submittedName>
        <fullName evidence="9">Sterol desaturase</fullName>
    </submittedName>
</protein>
<dbReference type="PANTHER" id="PTHR21624:SF1">
    <property type="entry name" value="ALKYLGLYCEROL MONOOXYGENASE"/>
    <property type="match status" value="1"/>
</dbReference>
<dbReference type="InterPro" id="IPR006694">
    <property type="entry name" value="Fatty_acid_hydroxylase"/>
</dbReference>
<name>A0A098RZY7_9BACT</name>
<keyword evidence="5" id="KW-0443">Lipid metabolism</keyword>
<dbReference type="GO" id="GO:0012505">
    <property type="term" value="C:endomembrane system"/>
    <property type="evidence" value="ECO:0007669"/>
    <property type="project" value="UniProtKB-SubCell"/>
</dbReference>
<keyword evidence="4" id="KW-0560">Oxidoreductase</keyword>
<evidence type="ECO:0000259" key="8">
    <source>
        <dbReference type="Pfam" id="PF04116"/>
    </source>
</evidence>
<evidence type="ECO:0000256" key="2">
    <source>
        <dbReference type="ARBA" id="ARBA00022692"/>
    </source>
</evidence>
<feature type="transmembrane region" description="Helical" evidence="7">
    <location>
        <begin position="150"/>
        <end position="169"/>
    </location>
</feature>
<reference evidence="9 10" key="1">
    <citation type="journal article" date="2014" name="Int. J. Syst. Evol. Microbiol.">
        <title>Phaeodactylibacter xiamenensis gen. nov., sp. nov., a member of the family Saprospiraceae isolated from the marine alga Phaeodactylum tricornutum.</title>
        <authorList>
            <person name="Chen Z.Jr."/>
            <person name="Lei X."/>
            <person name="Lai Q."/>
            <person name="Li Y."/>
            <person name="Zhang B."/>
            <person name="Zhang J."/>
            <person name="Zhang H."/>
            <person name="Yang L."/>
            <person name="Zheng W."/>
            <person name="Tian Y."/>
            <person name="Yu Z."/>
            <person name="Xu H.Jr."/>
            <person name="Zheng T."/>
        </authorList>
    </citation>
    <scope>NUCLEOTIDE SEQUENCE [LARGE SCALE GENOMIC DNA]</scope>
    <source>
        <strain evidence="9 10">KD52</strain>
    </source>
</reference>
<organism evidence="9 10">
    <name type="scientific">Phaeodactylibacter xiamenensis</name>
    <dbReference type="NCBI Taxonomy" id="1524460"/>
    <lineage>
        <taxon>Bacteria</taxon>
        <taxon>Pseudomonadati</taxon>
        <taxon>Bacteroidota</taxon>
        <taxon>Saprospiria</taxon>
        <taxon>Saprospirales</taxon>
        <taxon>Haliscomenobacteraceae</taxon>
        <taxon>Phaeodactylibacter</taxon>
    </lineage>
</organism>
<comment type="subcellular location">
    <subcellularLocation>
        <location evidence="1">Endomembrane system</location>
        <topology evidence="1">Multi-pass membrane protein</topology>
    </subcellularLocation>
</comment>
<evidence type="ECO:0000313" key="10">
    <source>
        <dbReference type="Proteomes" id="UP000029736"/>
    </source>
</evidence>
<evidence type="ECO:0000256" key="5">
    <source>
        <dbReference type="ARBA" id="ARBA00023098"/>
    </source>
</evidence>
<accession>A0A098RZY7</accession>
<keyword evidence="10" id="KW-1185">Reference proteome</keyword>
<dbReference type="RefSeq" id="WP_044228646.1">
    <property type="nucleotide sequence ID" value="NZ_JBKAGJ010000004.1"/>
</dbReference>
<dbReference type="GO" id="GO:0016020">
    <property type="term" value="C:membrane"/>
    <property type="evidence" value="ECO:0007669"/>
    <property type="project" value="GOC"/>
</dbReference>
<dbReference type="Proteomes" id="UP000029736">
    <property type="component" value="Unassembled WGS sequence"/>
</dbReference>
<keyword evidence="6 7" id="KW-0472">Membrane</keyword>
<evidence type="ECO:0000256" key="1">
    <source>
        <dbReference type="ARBA" id="ARBA00004127"/>
    </source>
</evidence>
<dbReference type="InterPro" id="IPR051689">
    <property type="entry name" value="Sterol_desaturase/TMEM195"/>
</dbReference>